<dbReference type="Gene3D" id="3.90.70.120">
    <property type="match status" value="1"/>
</dbReference>
<evidence type="ECO:0000256" key="1">
    <source>
        <dbReference type="RuleBase" id="RU363044"/>
    </source>
</evidence>
<feature type="compositionally biased region" description="Basic and acidic residues" evidence="2">
    <location>
        <begin position="708"/>
        <end position="717"/>
    </location>
</feature>
<feature type="domain" description="DUF6570" evidence="5">
    <location>
        <begin position="531"/>
        <end position="661"/>
    </location>
</feature>
<dbReference type="InterPro" id="IPR038765">
    <property type="entry name" value="Papain-like_cys_pep_sf"/>
</dbReference>
<dbReference type="GO" id="GO:0000723">
    <property type="term" value="P:telomere maintenance"/>
    <property type="evidence" value="ECO:0007669"/>
    <property type="project" value="InterPro"/>
</dbReference>
<evidence type="ECO:0000313" key="6">
    <source>
        <dbReference type="EMBL" id="CAH0384546.1"/>
    </source>
</evidence>
<sequence length="2214" mass="253498">MKSYSESLKGFVAEPTKNQTDLLNLPHPPAAIVRGTRSQDSRIYEGYGRNKQCTCMSLSAICMSKLITFPSWSPIIVDGTLDCGNRLYYLSVETYQQRFGRCLDASGFFPADETHPVVEILGHTFNISVPLEPFQGILPELFPELTRFFDQYEHGILTCSLLSVAVFKKDGTFLIFDPHKRDRNGLRLASDDAVATLASFESLEAMVATLRYNFSSNNLSLFCIAPVLVTETSNSGNMSTADNAPQHHEDTQIEFDPMISSSLSVDVFECSNGAFPEKEIGNSLTKSQVSKISKLSKRERENLRKKKDADNKRKRRENNAPSKKQSETQKKQKQRANPNFREKENSLLRKKRSIPSVRQSEREKEAQAKRQKRQDEEFRTHEREENTEFRKRKRQSIVTEEKDREASLRSKKKARQNENSRERERNNNAQRMNERRQNQFLKFREEYRTALHDGGTRADALKLKVINFRSDFPNSICMFCEGLFFPHSIRTLDWEELEEKLGLRSFCAISRSVSSVVTDKVCITCQQYVKKGKIPKLAVINGLKFPDIPACLANLKPLEERMVAPYINFMQIRPLKPRSVNPQLGLKGSVVNIPVEVNDMVNVLPRQFDNMATVQIKLKRHLDHASHYMYETIRPSKVADALNYLKSTPLYVKHGISIDENFLNAHCLNVDEEVDFIVDPSDRVNSDDQNLTRPASEVPPEQGVPVEETEKTVKERNCPAATPSDPSNMVPVNEVCDAGNENSLGDDPVEPEELIEEVDEEVLLMNRDAELNDRIRIMAPGQGKAPVPWHLQPDLEELSFPSLFCGQPYTPIGKIYYSERVKSELRRCDRRSCTPTRILYMAKKKMELACLSNINICLRKTRRTENLNAGHILDKACLDSLIKHDEGFRVLKNIRSSPAWLEDKKKGLMAMLRQLGQPTLFLTLSAAENRWPELIQGLVQINEGKKISLKEAVELSFNKKTALIKSDPTTCARYFDYKVSKIMWYLRQADGLFGSEYRVEDSYERVEFQQRGSPHEHIFLWLKNAPLYNPEDQTSVRKVVDFINTFITCAHEEHCPYTAYVTHQHTRTCYKGRRYVKKCRFHFPLPPMKATTILRPLEKNERSEQSKEDWKKVCDLCEDFFSKPRLVTFDEILKELGMTEDRYILAIRSSLKRPQVFLRRTSREVAINAHNKTLLYLFEANIDMQFILEEYGLASYIINYISKADAGLSKLLQEAADDIKNGYTNVREKLRNISNVFINANLMSAQEAVYQSYPLPIIKSSRSIVFVNTSPIAERTRMLKMNAQLRNLDADSGDIYAENIHEKYSKRPEKLNDVCLADFATSYTRQNRKDDEDENDDADEEYIYKERGKRKVLRYRRYKELIDPPNFYREQICLFYPWRNEVDEVEKCDLELKYRECIDIIKKNRGNFSAIDEDEVLEDALEAAINENREREIEEEDEFAADQLPLDQNVDVLAQGGKSSDTVVEQNRITAPQRVQTEELHSMFRRLNVKQREICMHVLHCAKIDRGLQHIFVSGAGGVGKSTVIKTIFQSVTRHYDNNLNFAPDSVKVLLCSYAGKAAYIIGGVTVHTAFVLPVTKYGGQMPPLNPASASHLITELRDCQWIIIDEVSMLGGKMATYIEQRCREIKRNTDPFGGINIIVVGDFGQIPPVQDSMIFKPPNITELSLLLESNFNWRDFKMFELTEIMRQKGEKAFIEALNNLCWGTLTEEDMKLFKSRQVKNESDVPKEAIRLYCFNKQVDAFNAAKIFECPEAESVSEAKNTVLGKATQSRIDYAVRSLMNKKLDDLKGLPHRVVFKVGIKYMITINVSVRDGLVNGAVGTLVSITYKPDQDTIIDRIWLDFGENSNVGSNARLAVRDYMKAMKLHPRLVPLSRKSVVISGSKDCRLRIVRVQFPVVPAEAMTCHKSQGQTYESVCIDFSKPGKWTRPVTYVAFSRVTSLSGLYILGEFKPPPPPKPNDPIVLEMERLRKDPLQLAFWNLENKSGLVIAYHNVRSFNKHSCDVKSDMWYSRADILILAETWTLPTDEIHFPGFRIAYRSDCDKIRAPRGLLCFVKNGVDVSQVDGRKETGEKFVMEAIRFKVGDTWVLTGYKSPGTPVSVFKSIIEVLIPQKSRVTLLGDFNFDIIGHREKCLLPFLKTHGMTSALLPETVTTDFNTQIDLDVGCRQPLSYAESRNLSSVIVFSDDAKGLMILRIVTRIVWQHEVVTITKWDNV</sequence>
<proteinExistence type="inferred from homology"/>
<keyword evidence="1" id="KW-0378">Hydrolase</keyword>
<dbReference type="GO" id="GO:0006310">
    <property type="term" value="P:DNA recombination"/>
    <property type="evidence" value="ECO:0007669"/>
    <property type="project" value="UniProtKB-KW"/>
</dbReference>
<dbReference type="GO" id="GO:0005524">
    <property type="term" value="F:ATP binding"/>
    <property type="evidence" value="ECO:0007669"/>
    <property type="project" value="UniProtKB-KW"/>
</dbReference>
<evidence type="ECO:0000256" key="2">
    <source>
        <dbReference type="SAM" id="MobiDB-lite"/>
    </source>
</evidence>
<comment type="similarity">
    <text evidence="1">Belongs to the helicase family.</text>
</comment>
<dbReference type="InterPro" id="IPR051055">
    <property type="entry name" value="PIF1_helicase"/>
</dbReference>
<dbReference type="Gene3D" id="3.40.50.300">
    <property type="entry name" value="P-loop containing nucleotide triphosphate hydrolases"/>
    <property type="match status" value="2"/>
</dbReference>
<dbReference type="Proteomes" id="UP001152759">
    <property type="component" value="Chromosome 2"/>
</dbReference>
<dbReference type="SUPFAM" id="SSF54001">
    <property type="entry name" value="Cysteine proteinases"/>
    <property type="match status" value="1"/>
</dbReference>
<dbReference type="GO" id="GO:0043139">
    <property type="term" value="F:5'-3' DNA helicase activity"/>
    <property type="evidence" value="ECO:0007669"/>
    <property type="project" value="UniProtKB-EC"/>
</dbReference>
<dbReference type="InterPro" id="IPR027417">
    <property type="entry name" value="P-loop_NTPase"/>
</dbReference>
<keyword evidence="1" id="KW-0227">DNA damage</keyword>
<comment type="catalytic activity">
    <reaction evidence="1">
        <text>ATP + H2O = ADP + phosphate + H(+)</text>
        <dbReference type="Rhea" id="RHEA:13065"/>
        <dbReference type="ChEBI" id="CHEBI:15377"/>
        <dbReference type="ChEBI" id="CHEBI:15378"/>
        <dbReference type="ChEBI" id="CHEBI:30616"/>
        <dbReference type="ChEBI" id="CHEBI:43474"/>
        <dbReference type="ChEBI" id="CHEBI:456216"/>
        <dbReference type="EC" id="5.6.2.3"/>
    </reaction>
</comment>
<dbReference type="CDD" id="cd18809">
    <property type="entry name" value="SF1_C_RecD"/>
    <property type="match status" value="1"/>
</dbReference>
<dbReference type="PANTHER" id="PTHR47642">
    <property type="entry name" value="ATP-DEPENDENT DNA HELICASE"/>
    <property type="match status" value="1"/>
</dbReference>
<evidence type="ECO:0000259" key="5">
    <source>
        <dbReference type="Pfam" id="PF20209"/>
    </source>
</evidence>
<dbReference type="Pfam" id="PF20209">
    <property type="entry name" value="DUF6570"/>
    <property type="match status" value="1"/>
</dbReference>
<keyword evidence="1" id="KW-0547">Nucleotide-binding</keyword>
<dbReference type="SUPFAM" id="SSF52540">
    <property type="entry name" value="P-loop containing nucleoside triphosphate hydrolases"/>
    <property type="match status" value="2"/>
</dbReference>
<dbReference type="Pfam" id="PF05970">
    <property type="entry name" value="PIF1"/>
    <property type="match status" value="1"/>
</dbReference>
<comment type="cofactor">
    <cofactor evidence="1">
        <name>Mg(2+)</name>
        <dbReference type="ChEBI" id="CHEBI:18420"/>
    </cofactor>
</comment>
<feature type="compositionally biased region" description="Basic and acidic residues" evidence="2">
    <location>
        <begin position="359"/>
        <end position="389"/>
    </location>
</feature>
<dbReference type="GO" id="GO:0006281">
    <property type="term" value="P:DNA repair"/>
    <property type="evidence" value="ECO:0007669"/>
    <property type="project" value="UniProtKB-KW"/>
</dbReference>
<feature type="compositionally biased region" description="Basic and acidic residues" evidence="2">
    <location>
        <begin position="399"/>
        <end position="408"/>
    </location>
</feature>
<evidence type="ECO:0000313" key="7">
    <source>
        <dbReference type="Proteomes" id="UP001152759"/>
    </source>
</evidence>
<name>A0A9P0A4S3_BEMTA</name>
<reference evidence="6" key="1">
    <citation type="submission" date="2021-12" db="EMBL/GenBank/DDBJ databases">
        <authorList>
            <person name="King R."/>
        </authorList>
    </citation>
    <scope>NUCLEOTIDE SEQUENCE</scope>
</reference>
<feature type="domain" description="Helitron helicase-like" evidence="4">
    <location>
        <begin position="890"/>
        <end position="1019"/>
    </location>
</feature>
<keyword evidence="7" id="KW-1185">Reference proteome</keyword>
<evidence type="ECO:0000259" key="3">
    <source>
        <dbReference type="Pfam" id="PF05970"/>
    </source>
</evidence>
<dbReference type="Pfam" id="PF14214">
    <property type="entry name" value="Helitron_like_N"/>
    <property type="match status" value="1"/>
</dbReference>
<keyword evidence="1" id="KW-0347">Helicase</keyword>
<dbReference type="GO" id="GO:0016787">
    <property type="term" value="F:hydrolase activity"/>
    <property type="evidence" value="ECO:0007669"/>
    <property type="project" value="UniProtKB-KW"/>
</dbReference>
<keyword evidence="1" id="KW-0067">ATP-binding</keyword>
<dbReference type="PANTHER" id="PTHR47642:SF8">
    <property type="entry name" value="ATP-DEPENDENT DNA HELICASE"/>
    <property type="match status" value="1"/>
</dbReference>
<dbReference type="Gene3D" id="3.60.10.10">
    <property type="entry name" value="Endonuclease/exonuclease/phosphatase"/>
    <property type="match status" value="1"/>
</dbReference>
<dbReference type="EMBL" id="OU963863">
    <property type="protein sequence ID" value="CAH0384546.1"/>
    <property type="molecule type" value="Genomic_DNA"/>
</dbReference>
<feature type="domain" description="DNA helicase Pif1-like DEAD-box helicase" evidence="3">
    <location>
        <begin position="1487"/>
        <end position="1706"/>
    </location>
</feature>
<feature type="compositionally biased region" description="Basic and acidic residues" evidence="2">
    <location>
        <begin position="296"/>
        <end position="311"/>
    </location>
</feature>
<dbReference type="InterPro" id="IPR010285">
    <property type="entry name" value="DNA_helicase_pif1-like_DEAD"/>
</dbReference>
<feature type="region of interest" description="Disordered" evidence="2">
    <location>
        <begin position="683"/>
        <end position="731"/>
    </location>
</feature>
<dbReference type="InterPro" id="IPR036691">
    <property type="entry name" value="Endo/exonu/phosph_ase_sf"/>
</dbReference>
<keyword evidence="1" id="KW-0233">DNA recombination</keyword>
<accession>A0A9P0A4S3</accession>
<evidence type="ECO:0000259" key="4">
    <source>
        <dbReference type="Pfam" id="PF14214"/>
    </source>
</evidence>
<organism evidence="6 7">
    <name type="scientific">Bemisia tabaci</name>
    <name type="common">Sweetpotato whitefly</name>
    <name type="synonym">Aleurodes tabaci</name>
    <dbReference type="NCBI Taxonomy" id="7038"/>
    <lineage>
        <taxon>Eukaryota</taxon>
        <taxon>Metazoa</taxon>
        <taxon>Ecdysozoa</taxon>
        <taxon>Arthropoda</taxon>
        <taxon>Hexapoda</taxon>
        <taxon>Insecta</taxon>
        <taxon>Pterygota</taxon>
        <taxon>Neoptera</taxon>
        <taxon>Paraneoptera</taxon>
        <taxon>Hemiptera</taxon>
        <taxon>Sternorrhyncha</taxon>
        <taxon>Aleyrodoidea</taxon>
        <taxon>Aleyrodidae</taxon>
        <taxon>Aleyrodinae</taxon>
        <taxon>Bemisia</taxon>
    </lineage>
</organism>
<dbReference type="EC" id="5.6.2.3" evidence="1"/>
<dbReference type="SUPFAM" id="SSF56219">
    <property type="entry name" value="DNase I-like"/>
    <property type="match status" value="1"/>
</dbReference>
<feature type="region of interest" description="Disordered" evidence="2">
    <location>
        <begin position="285"/>
        <end position="433"/>
    </location>
</feature>
<gene>
    <name evidence="6" type="ORF">BEMITA_LOCUS3857</name>
</gene>
<feature type="compositionally biased region" description="Basic and acidic residues" evidence="2">
    <location>
        <begin position="415"/>
        <end position="433"/>
    </location>
</feature>
<dbReference type="InterPro" id="IPR025476">
    <property type="entry name" value="Helitron_helicase-like"/>
</dbReference>
<keyword evidence="1" id="KW-0234">DNA repair</keyword>
<protein>
    <recommendedName>
        <fullName evidence="1">ATP-dependent DNA helicase</fullName>
        <ecNumber evidence="1">5.6.2.3</ecNumber>
    </recommendedName>
</protein>
<dbReference type="InterPro" id="IPR046700">
    <property type="entry name" value="DUF6570"/>
</dbReference>